<dbReference type="Pfam" id="PF04727">
    <property type="entry name" value="ELMO_CED12"/>
    <property type="match status" value="1"/>
</dbReference>
<comment type="caution">
    <text evidence="2">The sequence shown here is derived from an EMBL/GenBank/DDBJ whole genome shotgun (WGS) entry which is preliminary data.</text>
</comment>
<dbReference type="Proteomes" id="UP000243579">
    <property type="component" value="Unassembled WGS sequence"/>
</dbReference>
<evidence type="ECO:0000259" key="1">
    <source>
        <dbReference type="Pfam" id="PF04727"/>
    </source>
</evidence>
<dbReference type="InterPro" id="IPR006816">
    <property type="entry name" value="ELMO_dom"/>
</dbReference>
<dbReference type="EMBL" id="JNBR01000151">
    <property type="protein sequence ID" value="OQR96230.1"/>
    <property type="molecule type" value="Genomic_DNA"/>
</dbReference>
<sequence length="216" mass="24700">MWQSTSEAIAEELLQELVGRWETLDADSVFAQDQLAALWRASFPTSPLEAPLTPHPRWLELGFSGPDPWSDIHTTMQLHCILYIAEHHHALYVSLLRCNDFPVMQTLLALLDTLVAHIDGKAPCPCCAIPHQGDLYDELERLYGERRGNEVELLFTRMVIEFHDSTTPLPTRLRETRKRMERLCRQKPSLDAILSMPIPPSWCDLCCCRIHTTPTS</sequence>
<name>A0A1V9ZEI0_ACHHY</name>
<accession>A0A1V9ZEI0</accession>
<dbReference type="AlphaFoldDB" id="A0A1V9ZEI0"/>
<gene>
    <name evidence="2" type="ORF">ACHHYP_16548</name>
</gene>
<dbReference type="OrthoDB" id="57783at2759"/>
<reference evidence="2 3" key="1">
    <citation type="journal article" date="2014" name="Genome Biol. Evol.">
        <title>The secreted proteins of Achlya hypogyna and Thraustotheca clavata identify the ancestral oomycete secretome and reveal gene acquisitions by horizontal gene transfer.</title>
        <authorList>
            <person name="Misner I."/>
            <person name="Blouin N."/>
            <person name="Leonard G."/>
            <person name="Richards T.A."/>
            <person name="Lane C.E."/>
        </authorList>
    </citation>
    <scope>NUCLEOTIDE SEQUENCE [LARGE SCALE GENOMIC DNA]</scope>
    <source>
        <strain evidence="2 3">ATCC 48635</strain>
    </source>
</reference>
<proteinExistence type="predicted"/>
<protein>
    <recommendedName>
        <fullName evidence="1">ELMO domain-containing protein</fullName>
    </recommendedName>
</protein>
<keyword evidence="3" id="KW-1185">Reference proteome</keyword>
<evidence type="ECO:0000313" key="3">
    <source>
        <dbReference type="Proteomes" id="UP000243579"/>
    </source>
</evidence>
<evidence type="ECO:0000313" key="2">
    <source>
        <dbReference type="EMBL" id="OQR96230.1"/>
    </source>
</evidence>
<feature type="domain" description="ELMO" evidence="1">
    <location>
        <begin position="24"/>
        <end position="119"/>
    </location>
</feature>
<organism evidence="2 3">
    <name type="scientific">Achlya hypogyna</name>
    <name type="common">Oomycete</name>
    <name type="synonym">Protoachlya hypogyna</name>
    <dbReference type="NCBI Taxonomy" id="1202772"/>
    <lineage>
        <taxon>Eukaryota</taxon>
        <taxon>Sar</taxon>
        <taxon>Stramenopiles</taxon>
        <taxon>Oomycota</taxon>
        <taxon>Saprolegniomycetes</taxon>
        <taxon>Saprolegniales</taxon>
        <taxon>Achlyaceae</taxon>
        <taxon>Achlya</taxon>
    </lineage>
</organism>